<proteinExistence type="predicted"/>
<dbReference type="GO" id="GO:0032259">
    <property type="term" value="P:methylation"/>
    <property type="evidence" value="ECO:0007669"/>
    <property type="project" value="UniProtKB-KW"/>
</dbReference>
<feature type="domain" description="PhnB-like" evidence="1">
    <location>
        <begin position="4"/>
        <end position="123"/>
    </location>
</feature>
<dbReference type="Gene3D" id="3.30.720.100">
    <property type="match status" value="1"/>
</dbReference>
<dbReference type="GO" id="GO:0008168">
    <property type="term" value="F:methyltransferase activity"/>
    <property type="evidence" value="ECO:0007669"/>
    <property type="project" value="UniProtKB-KW"/>
</dbReference>
<dbReference type="AlphaFoldDB" id="A0A380CJL6"/>
<sequence>MSNQKITPLLMFNGEAEEAMALYTSVFEDAKIESILHQENGEVQHGTFSINGQVFMTVDNSHGELVDFTPAMSLFVTCKRESEIDYTFQKLSEDGTIVIDLAETPFAVKFAWIIDRFGVSWQLQLEKSE</sequence>
<dbReference type="PANTHER" id="PTHR33990:SF4">
    <property type="entry name" value="PHNB-LIKE DOMAIN-CONTAINING PROTEIN"/>
    <property type="match status" value="1"/>
</dbReference>
<evidence type="ECO:0000313" key="3">
    <source>
        <dbReference type="Proteomes" id="UP000254519"/>
    </source>
</evidence>
<keyword evidence="2" id="KW-0808">Transferase</keyword>
<dbReference type="SUPFAM" id="SSF54593">
    <property type="entry name" value="Glyoxalase/Bleomycin resistance protein/Dihydroxybiphenyl dioxygenase"/>
    <property type="match status" value="1"/>
</dbReference>
<dbReference type="Proteomes" id="UP000254519">
    <property type="component" value="Unassembled WGS sequence"/>
</dbReference>
<protein>
    <submittedName>
        <fullName evidence="2">3-demethylubiquinone-9 3-methyltransferase</fullName>
    </submittedName>
</protein>
<dbReference type="PANTHER" id="PTHR33990">
    <property type="entry name" value="PROTEIN YJDN-RELATED"/>
    <property type="match status" value="1"/>
</dbReference>
<dbReference type="InterPro" id="IPR029068">
    <property type="entry name" value="Glyas_Bleomycin-R_OHBP_Dase"/>
</dbReference>
<dbReference type="EMBL" id="UGYZ01000002">
    <property type="protein sequence ID" value="SUJ21944.1"/>
    <property type="molecule type" value="Genomic_DNA"/>
</dbReference>
<dbReference type="CDD" id="cd06588">
    <property type="entry name" value="PhnB_like"/>
    <property type="match status" value="1"/>
</dbReference>
<dbReference type="RefSeq" id="WP_115363793.1">
    <property type="nucleotide sequence ID" value="NZ_CP038012.1"/>
</dbReference>
<dbReference type="PIRSF" id="PIRSF021700">
    <property type="entry name" value="3_dmu_93_MTrfase"/>
    <property type="match status" value="1"/>
</dbReference>
<name>A0A380CJL6_SPOPA</name>
<dbReference type="InterPro" id="IPR009725">
    <property type="entry name" value="3_dmu_93_MTrfase"/>
</dbReference>
<reference evidence="2 3" key="1">
    <citation type="submission" date="2018-06" db="EMBL/GenBank/DDBJ databases">
        <authorList>
            <consortium name="Pathogen Informatics"/>
            <person name="Doyle S."/>
        </authorList>
    </citation>
    <scope>NUCLEOTIDE SEQUENCE [LARGE SCALE GENOMIC DNA]</scope>
    <source>
        <strain evidence="3">ATCC 11859 / DSM 33 / NCIB 8841 / NCTC 4822</strain>
    </source>
</reference>
<evidence type="ECO:0000259" key="1">
    <source>
        <dbReference type="Pfam" id="PF06983"/>
    </source>
</evidence>
<dbReference type="Pfam" id="PF06983">
    <property type="entry name" value="3-dmu-9_3-mt"/>
    <property type="match status" value="1"/>
</dbReference>
<keyword evidence="2" id="KW-0489">Methyltransferase</keyword>
<dbReference type="InterPro" id="IPR028973">
    <property type="entry name" value="PhnB-like"/>
</dbReference>
<evidence type="ECO:0000313" key="2">
    <source>
        <dbReference type="EMBL" id="SUJ21944.1"/>
    </source>
</evidence>
<organism evidence="2 3">
    <name type="scientific">Sporosarcina pasteurii</name>
    <name type="common">Bacillus pasteurii</name>
    <dbReference type="NCBI Taxonomy" id="1474"/>
    <lineage>
        <taxon>Bacteria</taxon>
        <taxon>Bacillati</taxon>
        <taxon>Bacillota</taxon>
        <taxon>Bacilli</taxon>
        <taxon>Bacillales</taxon>
        <taxon>Caryophanaceae</taxon>
        <taxon>Sporosarcina</taxon>
    </lineage>
</organism>
<gene>
    <name evidence="2" type="ORF">NCTC4822_03241</name>
</gene>
<keyword evidence="2" id="KW-0830">Ubiquinone</keyword>
<keyword evidence="3" id="KW-1185">Reference proteome</keyword>
<accession>A0A380CJL6</accession>
<dbReference type="Gene3D" id="3.30.720.110">
    <property type="match status" value="1"/>
</dbReference>
<dbReference type="OrthoDB" id="9806473at2"/>